<keyword evidence="1" id="KW-0812">Transmembrane</keyword>
<feature type="transmembrane region" description="Helical" evidence="1">
    <location>
        <begin position="79"/>
        <end position="98"/>
    </location>
</feature>
<feature type="transmembrane region" description="Helical" evidence="1">
    <location>
        <begin position="7"/>
        <end position="24"/>
    </location>
</feature>
<evidence type="ECO:0000256" key="1">
    <source>
        <dbReference type="SAM" id="Phobius"/>
    </source>
</evidence>
<organism evidence="2">
    <name type="scientific">Ganoderma boninense</name>
    <dbReference type="NCBI Taxonomy" id="34458"/>
    <lineage>
        <taxon>Eukaryota</taxon>
        <taxon>Fungi</taxon>
        <taxon>Dikarya</taxon>
        <taxon>Basidiomycota</taxon>
        <taxon>Agaricomycotina</taxon>
        <taxon>Agaricomycetes</taxon>
        <taxon>Polyporales</taxon>
        <taxon>Polyporaceae</taxon>
        <taxon>Ganoderma</taxon>
    </lineage>
</organism>
<keyword evidence="1" id="KW-0472">Membrane</keyword>
<feature type="transmembrane region" description="Helical" evidence="1">
    <location>
        <begin position="30"/>
        <end position="47"/>
    </location>
</feature>
<dbReference type="AlphaFoldDB" id="A0A5K1K2S3"/>
<reference evidence="2" key="1">
    <citation type="submission" date="2019-10" db="EMBL/GenBank/DDBJ databases">
        <authorList>
            <person name="Nor Muhammad N."/>
        </authorList>
    </citation>
    <scope>NUCLEOTIDE SEQUENCE</scope>
</reference>
<keyword evidence="1" id="KW-1133">Transmembrane helix</keyword>
<protein>
    <submittedName>
        <fullName evidence="2">Cyclopropane-fatty-acyl-phospholipid syntahse (Cyclopropane-fatty-acyl-phospholipid_synthase)</fullName>
    </submittedName>
</protein>
<sequence length="117" mass="13022">MRHPPDPGLYLVVLVISLALAWSAHFNIEVFGHGATFFLCFIAMVFLQKMFDWGGEKLGAHILRGGKPKSEQRKDLKDLLVITMSNAIEATLAIILLFKCQLRLLQSTIIGEIEAPS</sequence>
<evidence type="ECO:0000313" key="2">
    <source>
        <dbReference type="EMBL" id="VWP00310.1"/>
    </source>
</evidence>
<accession>A0A5K1K2S3</accession>
<gene>
    <name evidence="2" type="primary">A4HTK3</name>
</gene>
<proteinExistence type="predicted"/>
<name>A0A5K1K2S3_9APHY</name>
<dbReference type="EMBL" id="LR728356">
    <property type="protein sequence ID" value="VWP00310.1"/>
    <property type="molecule type" value="Genomic_DNA"/>
</dbReference>